<name>A0A0F9FFB7_9ZZZZ</name>
<evidence type="ECO:0008006" key="2">
    <source>
        <dbReference type="Google" id="ProtNLM"/>
    </source>
</evidence>
<comment type="caution">
    <text evidence="1">The sequence shown here is derived from an EMBL/GenBank/DDBJ whole genome shotgun (WGS) entry which is preliminary data.</text>
</comment>
<reference evidence="1" key="1">
    <citation type="journal article" date="2015" name="Nature">
        <title>Complex archaea that bridge the gap between prokaryotes and eukaryotes.</title>
        <authorList>
            <person name="Spang A."/>
            <person name="Saw J.H."/>
            <person name="Jorgensen S.L."/>
            <person name="Zaremba-Niedzwiedzka K."/>
            <person name="Martijn J."/>
            <person name="Lind A.E."/>
            <person name="van Eijk R."/>
            <person name="Schleper C."/>
            <person name="Guy L."/>
            <person name="Ettema T.J."/>
        </authorList>
    </citation>
    <scope>NUCLEOTIDE SEQUENCE</scope>
</reference>
<gene>
    <name evidence="1" type="ORF">LCGC14_2311760</name>
</gene>
<dbReference type="AlphaFoldDB" id="A0A0F9FFB7"/>
<protein>
    <recommendedName>
        <fullName evidence="2">DUF1643 domain-containing protein</fullName>
    </recommendedName>
</protein>
<proteinExistence type="predicted"/>
<dbReference type="EMBL" id="LAZR01032826">
    <property type="protein sequence ID" value="KKL49812.1"/>
    <property type="molecule type" value="Genomic_DNA"/>
</dbReference>
<dbReference type="Pfam" id="PF07799">
    <property type="entry name" value="DUF1643"/>
    <property type="match status" value="1"/>
</dbReference>
<dbReference type="InterPro" id="IPR012441">
    <property type="entry name" value="DUF1643"/>
</dbReference>
<accession>A0A0F9FFB7</accession>
<evidence type="ECO:0000313" key="1">
    <source>
        <dbReference type="EMBL" id="KKL49812.1"/>
    </source>
</evidence>
<sequence length="172" mass="19920">MKNQSSLFLKTNAYFSDCRKYRYAFERVWDEKLWNNTNEFAMFIGLNPSTADEINNDPTITRCISFAKDWGCGGLCMMNLFAFRATDPKEMRQAKNPIGPDNDLWIKGYAQRSRIIVAAWGCHGTFMGRDKEVIEMIPDLHYLTLTKDGHPGHPLYLKKDLKPKRWQDFPGG</sequence>
<organism evidence="1">
    <name type="scientific">marine sediment metagenome</name>
    <dbReference type="NCBI Taxonomy" id="412755"/>
    <lineage>
        <taxon>unclassified sequences</taxon>
        <taxon>metagenomes</taxon>
        <taxon>ecological metagenomes</taxon>
    </lineage>
</organism>